<evidence type="ECO:0000259" key="3">
    <source>
        <dbReference type="PROSITE" id="PS50887"/>
    </source>
</evidence>
<dbReference type="CDD" id="cd01949">
    <property type="entry name" value="GGDEF"/>
    <property type="match status" value="1"/>
</dbReference>
<accession>A0A081G4J8</accession>
<organism evidence="4 5">
    <name type="scientific">Marinobacterium lacunae</name>
    <dbReference type="NCBI Taxonomy" id="1232683"/>
    <lineage>
        <taxon>Bacteria</taxon>
        <taxon>Pseudomonadati</taxon>
        <taxon>Pseudomonadota</taxon>
        <taxon>Gammaproteobacteria</taxon>
        <taxon>Oceanospirillales</taxon>
        <taxon>Oceanospirillaceae</taxon>
        <taxon>Marinobacterium</taxon>
    </lineage>
</organism>
<dbReference type="GO" id="GO:0005886">
    <property type="term" value="C:plasma membrane"/>
    <property type="evidence" value="ECO:0007669"/>
    <property type="project" value="TreeGrafter"/>
</dbReference>
<protein>
    <recommendedName>
        <fullName evidence="1">diguanylate cyclase</fullName>
        <ecNumber evidence="1">2.7.7.65</ecNumber>
    </recommendedName>
</protein>
<dbReference type="NCBIfam" id="TIGR00254">
    <property type="entry name" value="GGDEF"/>
    <property type="match status" value="1"/>
</dbReference>
<comment type="catalytic activity">
    <reaction evidence="2">
        <text>2 GTP = 3',3'-c-di-GMP + 2 diphosphate</text>
        <dbReference type="Rhea" id="RHEA:24898"/>
        <dbReference type="ChEBI" id="CHEBI:33019"/>
        <dbReference type="ChEBI" id="CHEBI:37565"/>
        <dbReference type="ChEBI" id="CHEBI:58805"/>
        <dbReference type="EC" id="2.7.7.65"/>
    </reaction>
</comment>
<dbReference type="PANTHER" id="PTHR45138">
    <property type="entry name" value="REGULATORY COMPONENTS OF SENSORY TRANSDUCTION SYSTEM"/>
    <property type="match status" value="1"/>
</dbReference>
<evidence type="ECO:0000256" key="2">
    <source>
        <dbReference type="ARBA" id="ARBA00034247"/>
    </source>
</evidence>
<feature type="domain" description="GGDEF" evidence="3">
    <location>
        <begin position="279"/>
        <end position="405"/>
    </location>
</feature>
<dbReference type="SUPFAM" id="SSF55073">
    <property type="entry name" value="Nucleotide cyclase"/>
    <property type="match status" value="1"/>
</dbReference>
<dbReference type="eggNOG" id="COG2199">
    <property type="taxonomic scope" value="Bacteria"/>
</dbReference>
<dbReference type="EC" id="2.7.7.65" evidence="1"/>
<dbReference type="Gene3D" id="3.30.70.270">
    <property type="match status" value="1"/>
</dbReference>
<dbReference type="OrthoDB" id="766410at2"/>
<name>A0A081G4J8_9GAMM</name>
<dbReference type="InterPro" id="IPR000160">
    <property type="entry name" value="GGDEF_dom"/>
</dbReference>
<dbReference type="GO" id="GO:1902201">
    <property type="term" value="P:negative regulation of bacterial-type flagellum-dependent cell motility"/>
    <property type="evidence" value="ECO:0007669"/>
    <property type="project" value="TreeGrafter"/>
</dbReference>
<dbReference type="PANTHER" id="PTHR45138:SF9">
    <property type="entry name" value="DIGUANYLATE CYCLASE DGCM-RELATED"/>
    <property type="match status" value="1"/>
</dbReference>
<gene>
    <name evidence="4" type="ORF">ADIMK_0015</name>
</gene>
<evidence type="ECO:0000256" key="1">
    <source>
        <dbReference type="ARBA" id="ARBA00012528"/>
    </source>
</evidence>
<dbReference type="InterPro" id="IPR029787">
    <property type="entry name" value="Nucleotide_cyclase"/>
</dbReference>
<dbReference type="EMBL" id="JMQN01000004">
    <property type="protein sequence ID" value="KEA65703.1"/>
    <property type="molecule type" value="Genomic_DNA"/>
</dbReference>
<dbReference type="RefSeq" id="WP_036182201.1">
    <property type="nucleotide sequence ID" value="NZ_JMQN01000004.1"/>
</dbReference>
<sequence>MLKTRIITEIFKHSSHPIALFRDNSAEWHNTRFAELPESMRAALAKWAETADGPQMFGNYLFEPLAAEQHQLIIGTDAMRSDGERQLVRSLLPALAQGGDPWLTSATVLGPLLDWPHCAALKHKTANSDDLLGHWHSGDLQPPRQIPLENSVLAALYQAGNEALTLIRPAEQYPNDPLLEHDGSALAMLQRVDHNSGQAAGTLCVWGFDGKQDLVLTGRLLSLCADLIASHLAVNGREPSGDLPNLDTFPIDELTALPGRDAFDSTLVAFEEHYRHYQQNCEMAMLDINGLSSINQSAGIEFGDSVLRDFAQKLRHICRPEDRVFRFGGDEFVVLMPYRQEPPPLRERLIQIEAEMREHAGLKEFSASAGVASLSETNGSSDDLMLLSDRRLRQAKLARNQNKGL</sequence>
<dbReference type="GO" id="GO:0043709">
    <property type="term" value="P:cell adhesion involved in single-species biofilm formation"/>
    <property type="evidence" value="ECO:0007669"/>
    <property type="project" value="TreeGrafter"/>
</dbReference>
<dbReference type="SMART" id="SM00267">
    <property type="entry name" value="GGDEF"/>
    <property type="match status" value="1"/>
</dbReference>
<dbReference type="Proteomes" id="UP000028252">
    <property type="component" value="Unassembled WGS sequence"/>
</dbReference>
<dbReference type="AlphaFoldDB" id="A0A081G4J8"/>
<dbReference type="PATRIC" id="fig|1232683.4.peg.15"/>
<dbReference type="Pfam" id="PF00990">
    <property type="entry name" value="GGDEF"/>
    <property type="match status" value="1"/>
</dbReference>
<dbReference type="InterPro" id="IPR050469">
    <property type="entry name" value="Diguanylate_Cyclase"/>
</dbReference>
<dbReference type="InterPro" id="IPR043128">
    <property type="entry name" value="Rev_trsase/Diguanyl_cyclase"/>
</dbReference>
<dbReference type="PROSITE" id="PS50887">
    <property type="entry name" value="GGDEF"/>
    <property type="match status" value="1"/>
</dbReference>
<evidence type="ECO:0000313" key="5">
    <source>
        <dbReference type="Proteomes" id="UP000028252"/>
    </source>
</evidence>
<evidence type="ECO:0000313" key="4">
    <source>
        <dbReference type="EMBL" id="KEA65703.1"/>
    </source>
</evidence>
<dbReference type="GO" id="GO:0052621">
    <property type="term" value="F:diguanylate cyclase activity"/>
    <property type="evidence" value="ECO:0007669"/>
    <property type="project" value="UniProtKB-EC"/>
</dbReference>
<comment type="caution">
    <text evidence="4">The sequence shown here is derived from an EMBL/GenBank/DDBJ whole genome shotgun (WGS) entry which is preliminary data.</text>
</comment>
<proteinExistence type="predicted"/>
<keyword evidence="5" id="KW-1185">Reference proteome</keyword>
<dbReference type="STRING" id="1232683.ADIMK_0015"/>
<reference evidence="4 5" key="1">
    <citation type="submission" date="2014-04" db="EMBL/GenBank/DDBJ databases">
        <title>Marinobacterium kochiensis sp. nov., isolated from sediment sample collected from Kochi backwaters in Kerala, India.</title>
        <authorList>
            <person name="Singh A."/>
            <person name="Pinnaka A.K."/>
        </authorList>
    </citation>
    <scope>NUCLEOTIDE SEQUENCE [LARGE SCALE GENOMIC DNA]</scope>
    <source>
        <strain evidence="4 5">AK27</strain>
    </source>
</reference>